<sequence>MSAVLCGTMAQVRHENKSRGEQHSETVNFFITNTSSDFSGENNTGYVFFSRFVFLPDMHKNMRQVFSSSRLFSAIIKIISDIREDFQTDIVFVYPDDLIFLSFCLCR</sequence>
<proteinExistence type="predicted"/>
<accession>A0A7U5YUS2</accession>
<dbReference type="AlphaFoldDB" id="A0A7U5YUS2"/>
<evidence type="ECO:0000313" key="1">
    <source>
        <dbReference type="EMBL" id="AXD73777.1"/>
    </source>
</evidence>
<gene>
    <name evidence="1" type="ORF">CHC34_24415</name>
</gene>
<name>A0A7U5YUS2_SALER</name>
<evidence type="ECO:0000313" key="2">
    <source>
        <dbReference type="Proteomes" id="UP000251994"/>
    </source>
</evidence>
<dbReference type="EMBL" id="CP030219">
    <property type="protein sequence ID" value="AXD73777.1"/>
    <property type="molecule type" value="Genomic_DNA"/>
</dbReference>
<protein>
    <submittedName>
        <fullName evidence="1">Uncharacterized protein</fullName>
    </submittedName>
</protein>
<dbReference type="Proteomes" id="UP000251994">
    <property type="component" value="Chromosome"/>
</dbReference>
<organism evidence="1 2">
    <name type="scientific">Salmonella enterica</name>
    <name type="common">Salmonella choleraesuis</name>
    <dbReference type="NCBI Taxonomy" id="28901"/>
    <lineage>
        <taxon>Bacteria</taxon>
        <taxon>Pseudomonadati</taxon>
        <taxon>Pseudomonadota</taxon>
        <taxon>Gammaproteobacteria</taxon>
        <taxon>Enterobacterales</taxon>
        <taxon>Enterobacteriaceae</taxon>
        <taxon>Salmonella</taxon>
    </lineage>
</organism>
<reference evidence="1 2" key="1">
    <citation type="submission" date="2018-06" db="EMBL/GenBank/DDBJ databases">
        <title>Completed Genome Sequences of 32 Strains from Various Serotypes of Salmonella enterica.</title>
        <authorList>
            <person name="Nash J.H.E."/>
            <person name="Robertson J."/>
            <person name="Bessonov K."/>
        </authorList>
    </citation>
    <scope>NUCLEOTIDE SEQUENCE [LARGE SCALE GENOMIC DNA]</scope>
    <source>
        <strain evidence="1 2">SA20021456</strain>
    </source>
</reference>